<keyword evidence="2" id="KW-0964">Secreted</keyword>
<evidence type="ECO:0000256" key="5">
    <source>
        <dbReference type="ARBA" id="ARBA00022801"/>
    </source>
</evidence>
<dbReference type="GO" id="GO:0030600">
    <property type="term" value="F:feruloyl esterase activity"/>
    <property type="evidence" value="ECO:0007669"/>
    <property type="project" value="InterPro"/>
</dbReference>
<comment type="subcellular location">
    <subcellularLocation>
        <location evidence="1">Secreted</location>
    </subcellularLocation>
</comment>
<evidence type="ECO:0000313" key="8">
    <source>
        <dbReference type="EMBL" id="CAF1418382.1"/>
    </source>
</evidence>
<dbReference type="PANTHER" id="PTHR38050">
    <property type="match status" value="1"/>
</dbReference>
<sequence>MISSESTLSSGCGKSLPIGFSSDQTTVMEIPATNGQPVRHYKVHLSANYQNNLGHAIVFSFHGHKGNMEGQEDLSELSRKGLLINGKGIIAVYPMGKEGTDGKTAWQGAPYSAPGVDDIVFVNTMISTLQSTFCVDSSRIYATGKSNGGGFVNLLACTPSIAAKFAAFATVSAALYTGTFNGNCQTQRSIPILDFHGTADTIAPYNGGESHDATQVSIDNFRKGWASRNGCQSKSTISHLSKQTDPQQLIEIQTWNMNCKTGGIVIGYKITTGQHSWPRTTLPTKCKGNVKTNDCTTTVFDATSDVIIPFFNTYTL</sequence>
<dbReference type="GO" id="GO:0045493">
    <property type="term" value="P:xylan catabolic process"/>
    <property type="evidence" value="ECO:0007669"/>
    <property type="project" value="UniProtKB-KW"/>
</dbReference>
<dbReference type="EMBL" id="CAJNOG010001184">
    <property type="protein sequence ID" value="CAF1418382.1"/>
    <property type="molecule type" value="Genomic_DNA"/>
</dbReference>
<gene>
    <name evidence="8" type="ORF">JYZ213_LOCUS38810</name>
    <name evidence="9" type="ORF">OXD698_LOCUS23558</name>
</gene>
<evidence type="ECO:0000256" key="3">
    <source>
        <dbReference type="ARBA" id="ARBA00022651"/>
    </source>
</evidence>
<keyword evidence="3" id="KW-0858">Xylan degradation</keyword>
<dbReference type="EMBL" id="CAJOAZ010002095">
    <property type="protein sequence ID" value="CAF3893746.1"/>
    <property type="molecule type" value="Genomic_DNA"/>
</dbReference>
<keyword evidence="5" id="KW-0378">Hydrolase</keyword>
<protein>
    <recommendedName>
        <fullName evidence="11">Feruloyl esterase</fullName>
    </recommendedName>
</protein>
<evidence type="ECO:0008006" key="11">
    <source>
        <dbReference type="Google" id="ProtNLM"/>
    </source>
</evidence>
<reference evidence="8" key="1">
    <citation type="submission" date="2021-02" db="EMBL/GenBank/DDBJ databases">
        <authorList>
            <person name="Nowell W R."/>
        </authorList>
    </citation>
    <scope>NUCLEOTIDE SEQUENCE</scope>
</reference>
<dbReference type="AlphaFoldDB" id="A0A815MMQ2"/>
<evidence type="ECO:0000313" key="9">
    <source>
        <dbReference type="EMBL" id="CAF3893746.1"/>
    </source>
</evidence>
<keyword evidence="4" id="KW-0732">Signal</keyword>
<dbReference type="InterPro" id="IPR029058">
    <property type="entry name" value="AB_hydrolase_fold"/>
</dbReference>
<dbReference type="Gene3D" id="3.40.50.1820">
    <property type="entry name" value="alpha/beta hydrolase"/>
    <property type="match status" value="1"/>
</dbReference>
<evidence type="ECO:0000256" key="1">
    <source>
        <dbReference type="ARBA" id="ARBA00004613"/>
    </source>
</evidence>
<name>A0A815MMQ2_9BILA</name>
<dbReference type="GO" id="GO:0005576">
    <property type="term" value="C:extracellular region"/>
    <property type="evidence" value="ECO:0007669"/>
    <property type="project" value="UniProtKB-SubCell"/>
</dbReference>
<evidence type="ECO:0000256" key="7">
    <source>
        <dbReference type="ARBA" id="ARBA00023326"/>
    </source>
</evidence>
<keyword evidence="6" id="KW-0119">Carbohydrate metabolism</keyword>
<dbReference type="InterPro" id="IPR043595">
    <property type="entry name" value="FaeB/C/D"/>
</dbReference>
<dbReference type="PANTHER" id="PTHR38050:SF2">
    <property type="entry name" value="FERULOYL ESTERASE C-RELATED"/>
    <property type="match status" value="1"/>
</dbReference>
<evidence type="ECO:0000256" key="4">
    <source>
        <dbReference type="ARBA" id="ARBA00022729"/>
    </source>
</evidence>
<organism evidence="8 10">
    <name type="scientific">Adineta steineri</name>
    <dbReference type="NCBI Taxonomy" id="433720"/>
    <lineage>
        <taxon>Eukaryota</taxon>
        <taxon>Metazoa</taxon>
        <taxon>Spiralia</taxon>
        <taxon>Gnathifera</taxon>
        <taxon>Rotifera</taxon>
        <taxon>Eurotatoria</taxon>
        <taxon>Bdelloidea</taxon>
        <taxon>Adinetida</taxon>
        <taxon>Adinetidae</taxon>
        <taxon>Adineta</taxon>
    </lineage>
</organism>
<accession>A0A815MMQ2</accession>
<comment type="caution">
    <text evidence="8">The sequence shown here is derived from an EMBL/GenBank/DDBJ whole genome shotgun (WGS) entry which is preliminary data.</text>
</comment>
<evidence type="ECO:0000256" key="2">
    <source>
        <dbReference type="ARBA" id="ARBA00022525"/>
    </source>
</evidence>
<keyword evidence="7" id="KW-0624">Polysaccharide degradation</keyword>
<dbReference type="Proteomes" id="UP000663844">
    <property type="component" value="Unassembled WGS sequence"/>
</dbReference>
<proteinExistence type="predicted"/>
<evidence type="ECO:0000256" key="6">
    <source>
        <dbReference type="ARBA" id="ARBA00023277"/>
    </source>
</evidence>
<evidence type="ECO:0000313" key="10">
    <source>
        <dbReference type="Proteomes" id="UP000663845"/>
    </source>
</evidence>
<dbReference type="Proteomes" id="UP000663845">
    <property type="component" value="Unassembled WGS sequence"/>
</dbReference>
<dbReference type="SUPFAM" id="SSF53474">
    <property type="entry name" value="alpha/beta-Hydrolases"/>
    <property type="match status" value="1"/>
</dbReference>